<reference evidence="12" key="1">
    <citation type="submission" date="2025-08" db="UniProtKB">
        <authorList>
            <consortium name="RefSeq"/>
        </authorList>
    </citation>
    <scope>IDENTIFICATION</scope>
</reference>
<feature type="transmembrane region" description="Helical" evidence="9">
    <location>
        <begin position="120"/>
        <end position="147"/>
    </location>
</feature>
<dbReference type="Gene3D" id="1.20.1070.10">
    <property type="entry name" value="Rhodopsin 7-helix transmembrane proteins"/>
    <property type="match status" value="1"/>
</dbReference>
<feature type="transmembrane region" description="Helical" evidence="9">
    <location>
        <begin position="182"/>
        <end position="205"/>
    </location>
</feature>
<evidence type="ECO:0000256" key="7">
    <source>
        <dbReference type="ARBA" id="ARBA00023170"/>
    </source>
</evidence>
<sequence length="251" mass="28579">MLWQTICSNPLFYMSEFPFDAADVMFFTGSVPRVLFSKVTSFITAFIAFERCLCIALPLKVRMIITPLKTKFIIVSIYALMILIPTPYYVGFRLGWVLDSSRNSTILKISYSEEQKHLEAIVYLIYGVLLSILSFVFIICCIVVLVVKLNVKTKWRQLASSRGVRKTEGVAGAKERTVGKMVTSISTIFVICSMPSIFLICYMAIEHVCLLQAELKIPSSISKNVPEPGRKVTNYYSREKISHFIWLPGWR</sequence>
<evidence type="ECO:0000256" key="4">
    <source>
        <dbReference type="ARBA" id="ARBA00022989"/>
    </source>
</evidence>
<feature type="transmembrane region" description="Helical" evidence="9">
    <location>
        <begin position="71"/>
        <end position="90"/>
    </location>
</feature>
<evidence type="ECO:0000313" key="12">
    <source>
        <dbReference type="RefSeq" id="XP_012945988.1"/>
    </source>
</evidence>
<evidence type="ECO:0000256" key="6">
    <source>
        <dbReference type="ARBA" id="ARBA00023136"/>
    </source>
</evidence>
<feature type="domain" description="G-protein coupled receptors family 1 profile" evidence="10">
    <location>
        <begin position="39"/>
        <end position="199"/>
    </location>
</feature>
<keyword evidence="5" id="KW-0297">G-protein coupled receptor</keyword>
<keyword evidence="7" id="KW-0675">Receptor</keyword>
<gene>
    <name evidence="12" type="primary">LOC106013824</name>
</gene>
<name>A0ABM1AE76_APLCA</name>
<organism evidence="11 12">
    <name type="scientific">Aplysia californica</name>
    <name type="common">California sea hare</name>
    <dbReference type="NCBI Taxonomy" id="6500"/>
    <lineage>
        <taxon>Eukaryota</taxon>
        <taxon>Metazoa</taxon>
        <taxon>Spiralia</taxon>
        <taxon>Lophotrochozoa</taxon>
        <taxon>Mollusca</taxon>
        <taxon>Gastropoda</taxon>
        <taxon>Heterobranchia</taxon>
        <taxon>Euthyneura</taxon>
        <taxon>Tectipleura</taxon>
        <taxon>Aplysiida</taxon>
        <taxon>Aplysioidea</taxon>
        <taxon>Aplysiidae</taxon>
        <taxon>Aplysia</taxon>
    </lineage>
</organism>
<protein>
    <submittedName>
        <fullName evidence="12">Uncharacterized protein LOC106013824</fullName>
    </submittedName>
</protein>
<accession>A0ABM1AE76</accession>
<evidence type="ECO:0000313" key="11">
    <source>
        <dbReference type="Proteomes" id="UP000694888"/>
    </source>
</evidence>
<dbReference type="SUPFAM" id="SSF81321">
    <property type="entry name" value="Family A G protein-coupled receptor-like"/>
    <property type="match status" value="1"/>
</dbReference>
<evidence type="ECO:0000256" key="5">
    <source>
        <dbReference type="ARBA" id="ARBA00023040"/>
    </source>
</evidence>
<evidence type="ECO:0000256" key="1">
    <source>
        <dbReference type="ARBA" id="ARBA00004651"/>
    </source>
</evidence>
<dbReference type="RefSeq" id="XP_012945988.1">
    <property type="nucleotide sequence ID" value="XM_013090534.2"/>
</dbReference>
<keyword evidence="11" id="KW-1185">Reference proteome</keyword>
<keyword evidence="8" id="KW-0807">Transducer</keyword>
<dbReference type="Pfam" id="PF00001">
    <property type="entry name" value="7tm_1"/>
    <property type="match status" value="1"/>
</dbReference>
<keyword evidence="6 9" id="KW-0472">Membrane</keyword>
<keyword evidence="4 9" id="KW-1133">Transmembrane helix</keyword>
<evidence type="ECO:0000256" key="2">
    <source>
        <dbReference type="ARBA" id="ARBA00022475"/>
    </source>
</evidence>
<dbReference type="Proteomes" id="UP000694888">
    <property type="component" value="Unplaced"/>
</dbReference>
<dbReference type="GeneID" id="106013824"/>
<dbReference type="PANTHER" id="PTHR24230:SF75">
    <property type="entry name" value="RELAXIN FAMILY PEPTIDE RECEPTOR 3"/>
    <property type="match status" value="1"/>
</dbReference>
<dbReference type="InterPro" id="IPR000276">
    <property type="entry name" value="GPCR_Rhodpsn"/>
</dbReference>
<proteinExistence type="predicted"/>
<evidence type="ECO:0000259" key="10">
    <source>
        <dbReference type="PROSITE" id="PS50262"/>
    </source>
</evidence>
<evidence type="ECO:0000256" key="9">
    <source>
        <dbReference type="SAM" id="Phobius"/>
    </source>
</evidence>
<evidence type="ECO:0000256" key="8">
    <source>
        <dbReference type="ARBA" id="ARBA00023224"/>
    </source>
</evidence>
<comment type="subcellular location">
    <subcellularLocation>
        <location evidence="1">Cell membrane</location>
        <topology evidence="1">Multi-pass membrane protein</topology>
    </subcellularLocation>
</comment>
<dbReference type="PROSITE" id="PS50262">
    <property type="entry name" value="G_PROTEIN_RECEP_F1_2"/>
    <property type="match status" value="1"/>
</dbReference>
<dbReference type="InterPro" id="IPR017452">
    <property type="entry name" value="GPCR_Rhodpsn_7TM"/>
</dbReference>
<keyword evidence="2" id="KW-1003">Cell membrane</keyword>
<evidence type="ECO:0000256" key="3">
    <source>
        <dbReference type="ARBA" id="ARBA00022692"/>
    </source>
</evidence>
<dbReference type="PANTHER" id="PTHR24230">
    <property type="entry name" value="G-PROTEIN COUPLED RECEPTOR"/>
    <property type="match status" value="1"/>
</dbReference>
<keyword evidence="3 9" id="KW-0812">Transmembrane</keyword>